<reference evidence="2" key="1">
    <citation type="submission" date="2024-05" db="EMBL/GenBank/DDBJ databases">
        <title>Whole genome shotgun sequence of Streptomyces hygroscopicus NBRC 113678.</title>
        <authorList>
            <person name="Komaki H."/>
            <person name="Tamura T."/>
        </authorList>
    </citation>
    <scope>NUCLEOTIDE SEQUENCE</scope>
    <source>
        <strain evidence="2">N11-34</strain>
    </source>
</reference>
<protein>
    <recommendedName>
        <fullName evidence="4">Integral membrane protein</fullName>
    </recommendedName>
</protein>
<evidence type="ECO:0000256" key="1">
    <source>
        <dbReference type="SAM" id="Phobius"/>
    </source>
</evidence>
<sequence>MSRAVQPLKGAAVTAVAVLVCHLILSAGYAATRAQSRTDSDDSWLPDEIRLVTFVLGILLVMPLLLWAGTRILGERDNYLLIMVGGLLWLLGAGSNLSRLEYTPGAHLPVPLLAGMVAAGALLAPASRLFQGRVGRVRGRVPR</sequence>
<evidence type="ECO:0008006" key="4">
    <source>
        <dbReference type="Google" id="ProtNLM"/>
    </source>
</evidence>
<feature type="transmembrane region" description="Helical" evidence="1">
    <location>
        <begin position="110"/>
        <end position="130"/>
    </location>
</feature>
<feature type="transmembrane region" description="Helical" evidence="1">
    <location>
        <begin position="49"/>
        <end position="67"/>
    </location>
</feature>
<dbReference type="EMBL" id="BNEK01000003">
    <property type="protein sequence ID" value="GHJ28217.1"/>
    <property type="molecule type" value="Genomic_DNA"/>
</dbReference>
<comment type="caution">
    <text evidence="2">The sequence shown here is derived from an EMBL/GenBank/DDBJ whole genome shotgun (WGS) entry which is preliminary data.</text>
</comment>
<organism evidence="2 3">
    <name type="scientific">Streptomyces hygroscopicus</name>
    <dbReference type="NCBI Taxonomy" id="1912"/>
    <lineage>
        <taxon>Bacteria</taxon>
        <taxon>Bacillati</taxon>
        <taxon>Actinomycetota</taxon>
        <taxon>Actinomycetes</taxon>
        <taxon>Kitasatosporales</taxon>
        <taxon>Streptomycetaceae</taxon>
        <taxon>Streptomyces</taxon>
        <taxon>Streptomyces violaceusniger group</taxon>
    </lineage>
</organism>
<evidence type="ECO:0000313" key="2">
    <source>
        <dbReference type="EMBL" id="GHJ28217.1"/>
    </source>
</evidence>
<name>A0ABQ3TXX4_STRHY</name>
<keyword evidence="1" id="KW-1133">Transmembrane helix</keyword>
<evidence type="ECO:0000313" key="3">
    <source>
        <dbReference type="Proteomes" id="UP001054854"/>
    </source>
</evidence>
<proteinExistence type="predicted"/>
<accession>A0ABQ3TXX4</accession>
<gene>
    <name evidence="2" type="ORF">TPA0910_26500</name>
</gene>
<dbReference type="Proteomes" id="UP001054854">
    <property type="component" value="Unassembled WGS sequence"/>
</dbReference>
<keyword evidence="1" id="KW-0472">Membrane</keyword>
<keyword evidence="3" id="KW-1185">Reference proteome</keyword>
<keyword evidence="1" id="KW-0812">Transmembrane</keyword>
<feature type="transmembrane region" description="Helical" evidence="1">
    <location>
        <begin position="79"/>
        <end position="98"/>
    </location>
</feature>